<gene>
    <name evidence="2" type="ORF">VTL71DRAFT_9287</name>
</gene>
<dbReference type="Proteomes" id="UP001595075">
    <property type="component" value="Unassembled WGS sequence"/>
</dbReference>
<comment type="caution">
    <text evidence="2">The sequence shown here is derived from an EMBL/GenBank/DDBJ whole genome shotgun (WGS) entry which is preliminary data.</text>
</comment>
<reference evidence="2 3" key="1">
    <citation type="journal article" date="2024" name="Commun. Biol.">
        <title>Comparative genomic analysis of thermophilic fungi reveals convergent evolutionary adaptations and gene losses.</title>
        <authorList>
            <person name="Steindorff A.S."/>
            <person name="Aguilar-Pontes M.V."/>
            <person name="Robinson A.J."/>
            <person name="Andreopoulos B."/>
            <person name="LaButti K."/>
            <person name="Kuo A."/>
            <person name="Mondo S."/>
            <person name="Riley R."/>
            <person name="Otillar R."/>
            <person name="Haridas S."/>
            <person name="Lipzen A."/>
            <person name="Grimwood J."/>
            <person name="Schmutz J."/>
            <person name="Clum A."/>
            <person name="Reid I.D."/>
            <person name="Moisan M.C."/>
            <person name="Butler G."/>
            <person name="Nguyen T.T.M."/>
            <person name="Dewar K."/>
            <person name="Conant G."/>
            <person name="Drula E."/>
            <person name="Henrissat B."/>
            <person name="Hansel C."/>
            <person name="Singer S."/>
            <person name="Hutchinson M.I."/>
            <person name="de Vries R.P."/>
            <person name="Natvig D.O."/>
            <person name="Powell A.J."/>
            <person name="Tsang A."/>
            <person name="Grigoriev I.V."/>
        </authorList>
    </citation>
    <scope>NUCLEOTIDE SEQUENCE [LARGE SCALE GENOMIC DNA]</scope>
    <source>
        <strain evidence="2 3">CBS 494.80</strain>
    </source>
</reference>
<sequence length="107" mass="11613">MVRILTPFVLLVSLLSSTSTVTSLNCPTYYTPLCCGRADATSRNLMVGPAGIQKKTPLSEGNARGFYCSLGVDCETPQCCGSFWENTGQKEILSVECLTTDWNHAEI</sequence>
<proteinExistence type="predicted"/>
<keyword evidence="3" id="KW-1185">Reference proteome</keyword>
<organism evidence="2 3">
    <name type="scientific">Oculimacula yallundae</name>
    <dbReference type="NCBI Taxonomy" id="86028"/>
    <lineage>
        <taxon>Eukaryota</taxon>
        <taxon>Fungi</taxon>
        <taxon>Dikarya</taxon>
        <taxon>Ascomycota</taxon>
        <taxon>Pezizomycotina</taxon>
        <taxon>Leotiomycetes</taxon>
        <taxon>Helotiales</taxon>
        <taxon>Ploettnerulaceae</taxon>
        <taxon>Oculimacula</taxon>
    </lineage>
</organism>
<accession>A0ABR4BU65</accession>
<dbReference type="EMBL" id="JAZHXI010000021">
    <property type="protein sequence ID" value="KAL2060646.1"/>
    <property type="molecule type" value="Genomic_DNA"/>
</dbReference>
<feature type="signal peptide" evidence="1">
    <location>
        <begin position="1"/>
        <end position="23"/>
    </location>
</feature>
<protein>
    <submittedName>
        <fullName evidence="2">Uncharacterized protein</fullName>
    </submittedName>
</protein>
<name>A0ABR4BU65_9HELO</name>
<evidence type="ECO:0000256" key="1">
    <source>
        <dbReference type="SAM" id="SignalP"/>
    </source>
</evidence>
<keyword evidence="1" id="KW-0732">Signal</keyword>
<evidence type="ECO:0000313" key="2">
    <source>
        <dbReference type="EMBL" id="KAL2060646.1"/>
    </source>
</evidence>
<feature type="chain" id="PRO_5045163269" evidence="1">
    <location>
        <begin position="24"/>
        <end position="107"/>
    </location>
</feature>
<evidence type="ECO:0000313" key="3">
    <source>
        <dbReference type="Proteomes" id="UP001595075"/>
    </source>
</evidence>